<dbReference type="GeneID" id="59334846"/>
<comment type="caution">
    <text evidence="1">The sequence shown here is derived from an EMBL/GenBank/DDBJ whole genome shotgun (WGS) entry which is preliminary data.</text>
</comment>
<evidence type="ECO:0000313" key="1">
    <source>
        <dbReference type="EMBL" id="KAF6218033.1"/>
    </source>
</evidence>
<evidence type="ECO:0000313" key="2">
    <source>
        <dbReference type="Proteomes" id="UP000593566"/>
    </source>
</evidence>
<keyword evidence="2" id="KW-1185">Reference proteome</keyword>
<dbReference type="EMBL" id="JACCJB010000024">
    <property type="protein sequence ID" value="KAF6218033.1"/>
    <property type="molecule type" value="Genomic_DNA"/>
</dbReference>
<dbReference type="RefSeq" id="XP_037147468.1">
    <property type="nucleotide sequence ID" value="XM_037297343.1"/>
</dbReference>
<sequence>MKLGRIMMMTTTASDAESRDAQQVEVRSEGKYVIHLCKVPDVAKGLSEMNAKGGEFITVAITQGL</sequence>
<dbReference type="AlphaFoldDB" id="A0A8H6C763"/>
<dbReference type="Proteomes" id="UP000593566">
    <property type="component" value="Unassembled WGS sequence"/>
</dbReference>
<proteinExistence type="predicted"/>
<name>A0A8H6C763_9LECA</name>
<reference evidence="1 2" key="1">
    <citation type="journal article" date="2020" name="Genomics">
        <title>Complete, high-quality genomes from long-read metagenomic sequencing of two wolf lichen thalli reveals enigmatic genome architecture.</title>
        <authorList>
            <person name="McKenzie S.K."/>
            <person name="Walston R.F."/>
            <person name="Allen J.L."/>
        </authorList>
    </citation>
    <scope>NUCLEOTIDE SEQUENCE [LARGE SCALE GENOMIC DNA]</scope>
    <source>
        <strain evidence="1">WasteWater1</strain>
    </source>
</reference>
<accession>A0A8H6C763</accession>
<organism evidence="1 2">
    <name type="scientific">Letharia lupina</name>
    <dbReference type="NCBI Taxonomy" id="560253"/>
    <lineage>
        <taxon>Eukaryota</taxon>
        <taxon>Fungi</taxon>
        <taxon>Dikarya</taxon>
        <taxon>Ascomycota</taxon>
        <taxon>Pezizomycotina</taxon>
        <taxon>Lecanoromycetes</taxon>
        <taxon>OSLEUM clade</taxon>
        <taxon>Lecanoromycetidae</taxon>
        <taxon>Lecanorales</taxon>
        <taxon>Lecanorineae</taxon>
        <taxon>Parmeliaceae</taxon>
        <taxon>Letharia</taxon>
    </lineage>
</organism>
<protein>
    <submittedName>
        <fullName evidence="1">Uncharacterized protein</fullName>
    </submittedName>
</protein>
<gene>
    <name evidence="1" type="ORF">HO133_006445</name>
</gene>